<dbReference type="InterPro" id="IPR014060">
    <property type="entry name" value="PglZ"/>
</dbReference>
<dbReference type="AlphaFoldDB" id="A0A2T5ITF8"/>
<dbReference type="Pfam" id="PF08665">
    <property type="entry name" value="PglZ"/>
    <property type="match status" value="1"/>
</dbReference>
<dbReference type="Proteomes" id="UP000244223">
    <property type="component" value="Unassembled WGS sequence"/>
</dbReference>
<keyword evidence="2" id="KW-1185">Reference proteome</keyword>
<accession>A0A2T5ITF8</accession>
<gene>
    <name evidence="1" type="ORF">C8N29_12310</name>
</gene>
<dbReference type="RefSeq" id="WP_107866910.1">
    <property type="nucleotide sequence ID" value="NZ_QAON01000023.1"/>
</dbReference>
<protein>
    <submittedName>
        <fullName evidence="1">Uncharacterized protein (TIGR02687 family)</fullName>
    </submittedName>
</protein>
<dbReference type="OrthoDB" id="9769734at2"/>
<dbReference type="NCBIfam" id="TIGR02687">
    <property type="entry name" value="BREX-1 system phosphatase PglZ type A"/>
    <property type="match status" value="1"/>
</dbReference>
<dbReference type="SUPFAM" id="SSF53649">
    <property type="entry name" value="Alkaline phosphatase-like"/>
    <property type="match status" value="1"/>
</dbReference>
<organism evidence="1 2">
    <name type="scientific">Agitococcus lubricus</name>
    <dbReference type="NCBI Taxonomy" id="1077255"/>
    <lineage>
        <taxon>Bacteria</taxon>
        <taxon>Pseudomonadati</taxon>
        <taxon>Pseudomonadota</taxon>
        <taxon>Gammaproteobacteria</taxon>
        <taxon>Moraxellales</taxon>
        <taxon>Moraxellaceae</taxon>
        <taxon>Agitococcus</taxon>
    </lineage>
</organism>
<name>A0A2T5ITF8_9GAMM</name>
<evidence type="ECO:0000313" key="1">
    <source>
        <dbReference type="EMBL" id="PTQ87121.1"/>
    </source>
</evidence>
<evidence type="ECO:0000313" key="2">
    <source>
        <dbReference type="Proteomes" id="UP000244223"/>
    </source>
</evidence>
<reference evidence="1 2" key="1">
    <citation type="submission" date="2018-04" db="EMBL/GenBank/DDBJ databases">
        <title>Genomic Encyclopedia of Archaeal and Bacterial Type Strains, Phase II (KMG-II): from individual species to whole genera.</title>
        <authorList>
            <person name="Goeker M."/>
        </authorList>
    </citation>
    <scope>NUCLEOTIDE SEQUENCE [LARGE SCALE GENOMIC DNA]</scope>
    <source>
        <strain evidence="1 2">DSM 5822</strain>
    </source>
</reference>
<comment type="caution">
    <text evidence="1">The sequence shown here is derived from an EMBL/GenBank/DDBJ whole genome shotgun (WGS) entry which is preliminary data.</text>
</comment>
<dbReference type="EMBL" id="QAON01000023">
    <property type="protein sequence ID" value="PTQ87121.1"/>
    <property type="molecule type" value="Genomic_DNA"/>
</dbReference>
<proteinExistence type="predicted"/>
<sequence length="870" mass="97870">MSKSKIVETLINLFSEHRFVFWHDEDAHFAEEAAALEDHDVHVVNTETTPSLKLKIDIEQSDPTSKWLFYSQKPVPVADQDWLLDIRMRSKAFFADETSMQLEELGLHTLSLRSHLKARSQFLRAKDRFERMKKLVMPTDTEADLDRKMIAILIRADQADLTSMLLKLFTSMDNNGNVDLNIEPRGWAELSSYGLLPSFWMLIKDEFGYDVSDSSLRDLLFRILVSDLAKGLAGKLPVGLTHFLLPDRAKAASASVFLSQWRGNISHFSSYDSISTEVAQQLQLGQLISGVHAEDMLNVMTFSEIEKLIIIDLRDRIINSSGSALDIVHDVFARRRDGHWANPKLASNSDSTRAMLCCYEALEAAAHFYTLKSRYSEGFSFASAEEAANLYHKELFRFDQTYRHFHRAAEQVDVHGWTLLQNLRKQVESAYTDWFLPHLSLAWGKVIEGDNGLLSHWKLPEWTSQTDFYQSKVKTVLANPNIKRVFVIISDALRFEAAEELSRIINSRNKYQASLSTLLGVLPSYTKLGMAALLPHKSLAFKEGVELSVTVDGKSTADLLARDAILAKIGGMAIHWEELTSLGKDKARERVRDASVVYIYHDRIDLLGDKAVSERQTFEAVSRTFEELNGVVGFLMGNLNASTVLITADHGFLYQESALDDADRSTLDIKTVGAIVTKKRYVIGRKLGYTDKAWCGNTAITAGMTEADSLDFWVPKGATRFHFVGGARFVHGSAMPQEVIVPLITIKVSGSDKAKTSQVNISPLMTSTKVVNNLPRFDFIQTEPVSTKILPRTVVLSLRDDETLISSEHTITFDSSSNAMDERKKSVILTLKNGSYDPKKDYHLVIRDADSKVELHRITLKIDLALANDF</sequence>
<dbReference type="InterPro" id="IPR017850">
    <property type="entry name" value="Alkaline_phosphatase_core_sf"/>
</dbReference>